<dbReference type="PROSITE" id="PS00237">
    <property type="entry name" value="G_PROTEIN_RECEP_F1_1"/>
    <property type="match status" value="1"/>
</dbReference>
<evidence type="ECO:0000256" key="7">
    <source>
        <dbReference type="ARBA" id="ARBA00023170"/>
    </source>
</evidence>
<dbReference type="AlphaFoldDB" id="A0AAV4A052"/>
<evidence type="ECO:0000313" key="13">
    <source>
        <dbReference type="EMBL" id="GFO00518.1"/>
    </source>
</evidence>
<evidence type="ECO:0000256" key="11">
    <source>
        <dbReference type="SAM" id="Phobius"/>
    </source>
</evidence>
<keyword evidence="4 11" id="KW-1133">Transmembrane helix</keyword>
<dbReference type="GO" id="GO:0005886">
    <property type="term" value="C:plasma membrane"/>
    <property type="evidence" value="ECO:0007669"/>
    <property type="project" value="UniProtKB-SubCell"/>
</dbReference>
<evidence type="ECO:0000259" key="12">
    <source>
        <dbReference type="PROSITE" id="PS50262"/>
    </source>
</evidence>
<keyword evidence="14" id="KW-1185">Reference proteome</keyword>
<dbReference type="Proteomes" id="UP000735302">
    <property type="component" value="Unassembled WGS sequence"/>
</dbReference>
<feature type="compositionally biased region" description="Polar residues" evidence="10">
    <location>
        <begin position="521"/>
        <end position="536"/>
    </location>
</feature>
<dbReference type="Gene3D" id="1.20.1070.10">
    <property type="entry name" value="Rhodopsin 7-helix transmembrane proteins"/>
    <property type="match status" value="2"/>
</dbReference>
<dbReference type="Pfam" id="PF00001">
    <property type="entry name" value="7tm_1"/>
    <property type="match status" value="1"/>
</dbReference>
<dbReference type="PROSITE" id="PS50262">
    <property type="entry name" value="G_PROTEIN_RECEP_F1_2"/>
    <property type="match status" value="1"/>
</dbReference>
<dbReference type="InterPro" id="IPR000276">
    <property type="entry name" value="GPCR_Rhodpsn"/>
</dbReference>
<keyword evidence="6 11" id="KW-0472">Membrane</keyword>
<comment type="similarity">
    <text evidence="9">Belongs to the G-protein coupled receptor 1 family.</text>
</comment>
<reference evidence="13 14" key="1">
    <citation type="journal article" date="2021" name="Elife">
        <title>Chloroplast acquisition without the gene transfer in kleptoplastic sea slugs, Plakobranchus ocellatus.</title>
        <authorList>
            <person name="Maeda T."/>
            <person name="Takahashi S."/>
            <person name="Yoshida T."/>
            <person name="Shimamura S."/>
            <person name="Takaki Y."/>
            <person name="Nagai Y."/>
            <person name="Toyoda A."/>
            <person name="Suzuki Y."/>
            <person name="Arimoto A."/>
            <person name="Ishii H."/>
            <person name="Satoh N."/>
            <person name="Nishiyama T."/>
            <person name="Hasebe M."/>
            <person name="Maruyama T."/>
            <person name="Minagawa J."/>
            <person name="Obokata J."/>
            <person name="Shigenobu S."/>
        </authorList>
    </citation>
    <scope>NUCLEOTIDE SEQUENCE [LARGE SCALE GENOMIC DNA]</scope>
</reference>
<keyword evidence="3 9" id="KW-0812">Transmembrane</keyword>
<evidence type="ECO:0000256" key="1">
    <source>
        <dbReference type="ARBA" id="ARBA00004651"/>
    </source>
</evidence>
<evidence type="ECO:0000256" key="9">
    <source>
        <dbReference type="RuleBase" id="RU000688"/>
    </source>
</evidence>
<feature type="compositionally biased region" description="Low complexity" evidence="10">
    <location>
        <begin position="489"/>
        <end position="499"/>
    </location>
</feature>
<feature type="compositionally biased region" description="Basic residues" evidence="10">
    <location>
        <begin position="540"/>
        <end position="566"/>
    </location>
</feature>
<sequence>MEAVNSTPAAVSRAQPGPEDETDLQMVLLMVMLSVFSLVGSIGNGMVIFVFQRVRDESTAQLFIVFMAVIDLFTCMVIIPLTMFAEFTAYRLQSDPLCKIYHFLITSKVPLSLFIMVAIAVDRYLCICRPLRRIITRAKAKVVIVILFLVACVLGALSVLFHGMYQVYEVLDLEAIDLMVDTNFSSARTRVLKWDILDALHAKNISFPGCSFDDFAPKEAGQKNEMTRKDLCELNSLPKRRRIVNVAVCDRSFVYLGEELFNLYQSAYSFLFPMCLLAVFLLYSLIYRFICKRRARKLRQKLILCSYVNGDGTYENTRLVSTPPEPCASGQPKELVHCQGKTPAETSQPCLVSGGEPLLHPHTSHLAPSKEKSGKENKFVVAKTPIDNPNSPIQDDFGHGSYVTQNSVLLHQLESSQGRSSSCDSLVGECEEKYGHNLITSPPPVKQFSCSPCIVIDNLLTPDFEQSKRYLTIPDHPLEKNHTSQQHVNNNNCKINGSNGVQASGSRSALAFSTNLSEISSYKSNVSSNENSPKSETSGHRRHSHCHAKQKYQWHKKRDSMRRYKGKNSGSKQQQHKGQTDRRQSPLGLDAERLCKENRKANVRTALMLFAVTLMFIVAYTPGWMMSRRIVPYNKLVFFLYFSYNVANPFIYAFMNHLFKSFMRKMLTCRQSAQGHV</sequence>
<evidence type="ECO:0000256" key="5">
    <source>
        <dbReference type="ARBA" id="ARBA00023040"/>
    </source>
</evidence>
<dbReference type="GO" id="GO:0007218">
    <property type="term" value="P:neuropeptide signaling pathway"/>
    <property type="evidence" value="ECO:0007669"/>
    <property type="project" value="TreeGrafter"/>
</dbReference>
<gene>
    <name evidence="13" type="ORF">PoB_002702300</name>
</gene>
<organism evidence="13 14">
    <name type="scientific">Plakobranchus ocellatus</name>
    <dbReference type="NCBI Taxonomy" id="259542"/>
    <lineage>
        <taxon>Eukaryota</taxon>
        <taxon>Metazoa</taxon>
        <taxon>Spiralia</taxon>
        <taxon>Lophotrochozoa</taxon>
        <taxon>Mollusca</taxon>
        <taxon>Gastropoda</taxon>
        <taxon>Heterobranchia</taxon>
        <taxon>Euthyneura</taxon>
        <taxon>Panpulmonata</taxon>
        <taxon>Sacoglossa</taxon>
        <taxon>Placobranchoidea</taxon>
        <taxon>Plakobranchidae</taxon>
        <taxon>Plakobranchus</taxon>
    </lineage>
</organism>
<evidence type="ECO:0000256" key="4">
    <source>
        <dbReference type="ARBA" id="ARBA00022989"/>
    </source>
</evidence>
<comment type="caution">
    <text evidence="13">The sequence shown here is derived from an EMBL/GenBank/DDBJ whole genome shotgun (WGS) entry which is preliminary data.</text>
</comment>
<dbReference type="PRINTS" id="PR00237">
    <property type="entry name" value="GPCRRHODOPSN"/>
</dbReference>
<dbReference type="PANTHER" id="PTHR24230:SF158">
    <property type="entry name" value="G-PROTEIN COUPLED RECEPTORS FAMILY 1 PROFILE DOMAIN-CONTAINING PROTEIN"/>
    <property type="match status" value="1"/>
</dbReference>
<evidence type="ECO:0000256" key="8">
    <source>
        <dbReference type="ARBA" id="ARBA00023224"/>
    </source>
</evidence>
<evidence type="ECO:0000256" key="10">
    <source>
        <dbReference type="SAM" id="MobiDB-lite"/>
    </source>
</evidence>
<feature type="transmembrane region" description="Helical" evidence="11">
    <location>
        <begin position="142"/>
        <end position="165"/>
    </location>
</feature>
<comment type="subcellular location">
    <subcellularLocation>
        <location evidence="1">Cell membrane</location>
        <topology evidence="1">Multi-pass membrane protein</topology>
    </subcellularLocation>
</comment>
<dbReference type="InterPro" id="IPR017452">
    <property type="entry name" value="GPCR_Rhodpsn_7TM"/>
</dbReference>
<feature type="region of interest" description="Disordered" evidence="10">
    <location>
        <begin position="521"/>
        <end position="589"/>
    </location>
</feature>
<accession>A0AAV4A052</accession>
<evidence type="ECO:0000256" key="6">
    <source>
        <dbReference type="ARBA" id="ARBA00023136"/>
    </source>
</evidence>
<keyword evidence="8 9" id="KW-0807">Transducer</keyword>
<dbReference type="PANTHER" id="PTHR24230">
    <property type="entry name" value="G-PROTEIN COUPLED RECEPTOR"/>
    <property type="match status" value="1"/>
</dbReference>
<feature type="domain" description="G-protein coupled receptors family 1 profile" evidence="12">
    <location>
        <begin position="43"/>
        <end position="303"/>
    </location>
</feature>
<protein>
    <submittedName>
        <fullName evidence="13">Orexin receptor type 2-like</fullName>
    </submittedName>
</protein>
<name>A0AAV4A052_9GAST</name>
<keyword evidence="2" id="KW-1003">Cell membrane</keyword>
<feature type="transmembrane region" description="Helical" evidence="11">
    <location>
        <begin position="100"/>
        <end position="121"/>
    </location>
</feature>
<keyword evidence="5 9" id="KW-0297">G-protein coupled receptor</keyword>
<dbReference type="EMBL" id="BLXT01003118">
    <property type="protein sequence ID" value="GFO00518.1"/>
    <property type="molecule type" value="Genomic_DNA"/>
</dbReference>
<feature type="transmembrane region" description="Helical" evidence="11">
    <location>
        <begin position="606"/>
        <end position="624"/>
    </location>
</feature>
<dbReference type="GO" id="GO:0008528">
    <property type="term" value="F:G protein-coupled peptide receptor activity"/>
    <property type="evidence" value="ECO:0007669"/>
    <property type="project" value="TreeGrafter"/>
</dbReference>
<feature type="compositionally biased region" description="Polar residues" evidence="10">
    <location>
        <begin position="568"/>
        <end position="577"/>
    </location>
</feature>
<dbReference type="CDD" id="cd00637">
    <property type="entry name" value="7tm_classA_rhodopsin-like"/>
    <property type="match status" value="2"/>
</dbReference>
<feature type="region of interest" description="Disordered" evidence="10">
    <location>
        <begin position="476"/>
        <end position="500"/>
    </location>
</feature>
<feature type="transmembrane region" description="Helical" evidence="11">
    <location>
        <begin position="63"/>
        <end position="85"/>
    </location>
</feature>
<feature type="compositionally biased region" description="Basic and acidic residues" evidence="10">
    <location>
        <begin position="578"/>
        <end position="589"/>
    </location>
</feature>
<proteinExistence type="inferred from homology"/>
<feature type="transmembrane region" description="Helical" evidence="11">
    <location>
        <begin position="270"/>
        <end position="290"/>
    </location>
</feature>
<evidence type="ECO:0000256" key="3">
    <source>
        <dbReference type="ARBA" id="ARBA00022692"/>
    </source>
</evidence>
<feature type="transmembrane region" description="Helical" evidence="11">
    <location>
        <begin position="636"/>
        <end position="655"/>
    </location>
</feature>
<evidence type="ECO:0000313" key="14">
    <source>
        <dbReference type="Proteomes" id="UP000735302"/>
    </source>
</evidence>
<evidence type="ECO:0000256" key="2">
    <source>
        <dbReference type="ARBA" id="ARBA00022475"/>
    </source>
</evidence>
<keyword evidence="7 9" id="KW-0675">Receptor</keyword>
<feature type="transmembrane region" description="Helical" evidence="11">
    <location>
        <begin position="26"/>
        <end position="51"/>
    </location>
</feature>
<dbReference type="SUPFAM" id="SSF81321">
    <property type="entry name" value="Family A G protein-coupled receptor-like"/>
    <property type="match status" value="1"/>
</dbReference>